<dbReference type="GO" id="GO:0003964">
    <property type="term" value="F:RNA-directed DNA polymerase activity"/>
    <property type="evidence" value="ECO:0007669"/>
    <property type="project" value="UniProtKB-KW"/>
</dbReference>
<dbReference type="InterPro" id="IPR052160">
    <property type="entry name" value="Gypsy_RT_Integrase-like"/>
</dbReference>
<dbReference type="PROSITE" id="PS50994">
    <property type="entry name" value="INTEGRASE"/>
    <property type="match status" value="1"/>
</dbReference>
<dbReference type="SUPFAM" id="SSF53098">
    <property type="entry name" value="Ribonuclease H-like"/>
    <property type="match status" value="1"/>
</dbReference>
<keyword evidence="2" id="KW-0695">RNA-directed DNA polymerase</keyword>
<dbReference type="Pfam" id="PF00665">
    <property type="entry name" value="rve"/>
    <property type="match status" value="1"/>
</dbReference>
<organism evidence="2 3">
    <name type="scientific">Tanacetum coccineum</name>
    <dbReference type="NCBI Taxonomy" id="301880"/>
    <lineage>
        <taxon>Eukaryota</taxon>
        <taxon>Viridiplantae</taxon>
        <taxon>Streptophyta</taxon>
        <taxon>Embryophyta</taxon>
        <taxon>Tracheophyta</taxon>
        <taxon>Spermatophyta</taxon>
        <taxon>Magnoliopsida</taxon>
        <taxon>eudicotyledons</taxon>
        <taxon>Gunneridae</taxon>
        <taxon>Pentapetalae</taxon>
        <taxon>asterids</taxon>
        <taxon>campanulids</taxon>
        <taxon>Asterales</taxon>
        <taxon>Asteraceae</taxon>
        <taxon>Asteroideae</taxon>
        <taxon>Anthemideae</taxon>
        <taxon>Anthemidinae</taxon>
        <taxon>Tanacetum</taxon>
    </lineage>
</organism>
<protein>
    <submittedName>
        <fullName evidence="2">Reverse transcriptase domain-containing protein</fullName>
    </submittedName>
</protein>
<name>A0ABQ4ZNN2_9ASTR</name>
<evidence type="ECO:0000313" key="2">
    <source>
        <dbReference type="EMBL" id="GJS91864.1"/>
    </source>
</evidence>
<comment type="caution">
    <text evidence="2">The sequence shown here is derived from an EMBL/GenBank/DDBJ whole genome shotgun (WGS) entry which is preliminary data.</text>
</comment>
<gene>
    <name evidence="2" type="ORF">Tco_0774500</name>
</gene>
<dbReference type="InterPro" id="IPR001584">
    <property type="entry name" value="Integrase_cat-core"/>
</dbReference>
<feature type="domain" description="Integrase catalytic" evidence="1">
    <location>
        <begin position="373"/>
        <end position="539"/>
    </location>
</feature>
<reference evidence="2" key="2">
    <citation type="submission" date="2022-01" db="EMBL/GenBank/DDBJ databases">
        <authorList>
            <person name="Yamashiro T."/>
            <person name="Shiraishi A."/>
            <person name="Satake H."/>
            <person name="Nakayama K."/>
        </authorList>
    </citation>
    <scope>NUCLEOTIDE SEQUENCE</scope>
</reference>
<evidence type="ECO:0000313" key="3">
    <source>
        <dbReference type="Proteomes" id="UP001151760"/>
    </source>
</evidence>
<evidence type="ECO:0000259" key="1">
    <source>
        <dbReference type="PROSITE" id="PS50994"/>
    </source>
</evidence>
<dbReference type="Gene3D" id="1.10.340.70">
    <property type="match status" value="1"/>
</dbReference>
<accession>A0ABQ4ZNN2</accession>
<dbReference type="InterPro" id="IPR041588">
    <property type="entry name" value="Integrase_H2C2"/>
</dbReference>
<reference evidence="2" key="1">
    <citation type="journal article" date="2022" name="Int. J. Mol. Sci.">
        <title>Draft Genome of Tanacetum Coccineum: Genomic Comparison of Closely Related Tanacetum-Family Plants.</title>
        <authorList>
            <person name="Yamashiro T."/>
            <person name="Shiraishi A."/>
            <person name="Nakayama K."/>
            <person name="Satake H."/>
        </authorList>
    </citation>
    <scope>NUCLEOTIDE SEQUENCE</scope>
</reference>
<dbReference type="InterPro" id="IPR036397">
    <property type="entry name" value="RNaseH_sf"/>
</dbReference>
<keyword evidence="2" id="KW-0808">Transferase</keyword>
<keyword evidence="2" id="KW-0548">Nucleotidyltransferase</keyword>
<dbReference type="PANTHER" id="PTHR47266">
    <property type="entry name" value="ENDONUCLEASE-RELATED"/>
    <property type="match status" value="1"/>
</dbReference>
<dbReference type="Pfam" id="PF17921">
    <property type="entry name" value="Integrase_H2C2"/>
    <property type="match status" value="1"/>
</dbReference>
<proteinExistence type="predicted"/>
<dbReference type="EMBL" id="BQNB010011538">
    <property type="protein sequence ID" value="GJS91864.1"/>
    <property type="molecule type" value="Genomic_DNA"/>
</dbReference>
<keyword evidence="3" id="KW-1185">Reference proteome</keyword>
<dbReference type="InterPro" id="IPR012337">
    <property type="entry name" value="RNaseH-like_sf"/>
</dbReference>
<dbReference type="Gene3D" id="3.30.420.10">
    <property type="entry name" value="Ribonuclease H-like superfamily/Ribonuclease H"/>
    <property type="match status" value="1"/>
</dbReference>
<sequence length="551" mass="63315">MLVEVGKFTFLANFVILKMEEDSKVPLISGRPFLYTANVVIRVKQKQLNLGVGTERMIFNIDYAIKHSYSNDDTCFSIDVIDEILEEDFDALLDEGSKILHSIGGTILEEEIFSEFDKFIAMAENENYDSESDEEESKFEKITISTDYKIKTSLEEPPTDLELKPLLDNLEYVFLEEPSFLLVIISSQLSTQNKIKLVSILKNTKKNLPRKQQTFLVFSHHSVNTRYNFWMTKSQLSKNREGTENVAADHLSRIDNKETSDDSEVDDNFSTETLMEINTRDEPWFADFANYLGEPYLFKVCSDGMIRQCVYGPETRTILDQCHHGPIGGQYGPNVTAKKVLDSGFYWPTIIKEAHTLVRLCEACQKMGNISKRDEIPLTNIQVCEIFDVWGIDFMGPFSKSHKFEYILVAVDYVSKWAEAQALPTNDARVVITFLKKLFCHFGMPKALISDRGTHFCNKIMEKTMKRYGVSHRFSTSYHPQTSGQVENTNRALKRILEKTVKDNPAIWSRKLDDAMWASRTAYKTPTGTTPYKLIYGMNCHLPFEIEHRAY</sequence>
<dbReference type="Proteomes" id="UP001151760">
    <property type="component" value="Unassembled WGS sequence"/>
</dbReference>